<evidence type="ECO:0000313" key="2">
    <source>
        <dbReference type="EMBL" id="TCP19611.1"/>
    </source>
</evidence>
<organism evidence="2 3">
    <name type="scientific">Simplicispira metamorpha</name>
    <dbReference type="NCBI Taxonomy" id="80881"/>
    <lineage>
        <taxon>Bacteria</taxon>
        <taxon>Pseudomonadati</taxon>
        <taxon>Pseudomonadota</taxon>
        <taxon>Betaproteobacteria</taxon>
        <taxon>Burkholderiales</taxon>
        <taxon>Comamonadaceae</taxon>
        <taxon>Simplicispira</taxon>
    </lineage>
</organism>
<keyword evidence="3" id="KW-1185">Reference proteome</keyword>
<dbReference type="SUPFAM" id="SSF55811">
    <property type="entry name" value="Nudix"/>
    <property type="match status" value="1"/>
</dbReference>
<dbReference type="GO" id="GO:0003824">
    <property type="term" value="F:catalytic activity"/>
    <property type="evidence" value="ECO:0007669"/>
    <property type="project" value="UniProtKB-ARBA"/>
</dbReference>
<sequence>MTALQPSLSFNQWLVGARQRAHQPARQPRQALRVAGQVVGSVAAGVLSQISLQRLWDKRYQLSNSEHSGVPVWSLELAPEALSEATPGAITDALNTLAAALRDANLCGPWRNEQLAVTNLQGDVVGTVERGAVRVLGITTCAVHLVGLAPDGRMWVQKRSLNKPNDPGLWDTLMGGMVSAADSLSQALARETWEEAGLHVGALADVAHGGHVLFSRPSSEGGGAGYMVERIDWFSAVVPEGMAPVNQDGEVDEFALLPLADVRAQVAQGLFTLEAGLVIAGFLGL</sequence>
<dbReference type="EMBL" id="SLXH01000004">
    <property type="protein sequence ID" value="TCP19611.1"/>
    <property type="molecule type" value="Genomic_DNA"/>
</dbReference>
<comment type="caution">
    <text evidence="2">The sequence shown here is derived from an EMBL/GenBank/DDBJ whole genome shotgun (WGS) entry which is preliminary data.</text>
</comment>
<reference evidence="2 3" key="1">
    <citation type="submission" date="2019-03" db="EMBL/GenBank/DDBJ databases">
        <title>Genomic Encyclopedia of Type Strains, Phase IV (KMG-IV): sequencing the most valuable type-strain genomes for metagenomic binning, comparative biology and taxonomic classification.</title>
        <authorList>
            <person name="Goeker M."/>
        </authorList>
    </citation>
    <scope>NUCLEOTIDE SEQUENCE [LARGE SCALE GENOMIC DNA]</scope>
    <source>
        <strain evidence="2 3">DSM 1837</strain>
    </source>
</reference>
<evidence type="ECO:0000313" key="3">
    <source>
        <dbReference type="Proteomes" id="UP000295182"/>
    </source>
</evidence>
<dbReference type="InterPro" id="IPR015797">
    <property type="entry name" value="NUDIX_hydrolase-like_dom_sf"/>
</dbReference>
<dbReference type="PROSITE" id="PS51462">
    <property type="entry name" value="NUDIX"/>
    <property type="match status" value="1"/>
</dbReference>
<dbReference type="AlphaFoldDB" id="A0A4R2NEC4"/>
<protein>
    <submittedName>
        <fullName evidence="2">8-oxo-dGTP pyrophosphatase MutT (NUDIX family)</fullName>
    </submittedName>
</protein>
<dbReference type="OrthoDB" id="5621792at2"/>
<dbReference type="InterPro" id="IPR000086">
    <property type="entry name" value="NUDIX_hydrolase_dom"/>
</dbReference>
<name>A0A4R2NEC4_9BURK</name>
<dbReference type="CDD" id="cd03676">
    <property type="entry name" value="NUDIX_Tnr3_like"/>
    <property type="match status" value="1"/>
</dbReference>
<evidence type="ECO:0000259" key="1">
    <source>
        <dbReference type="PROSITE" id="PS51462"/>
    </source>
</evidence>
<gene>
    <name evidence="2" type="ORF">EV674_10470</name>
</gene>
<dbReference type="RefSeq" id="WP_119011970.1">
    <property type="nucleotide sequence ID" value="NZ_QXNC01000002.1"/>
</dbReference>
<dbReference type="Pfam" id="PF00293">
    <property type="entry name" value="NUDIX"/>
    <property type="match status" value="1"/>
</dbReference>
<proteinExistence type="predicted"/>
<accession>A0A4R2NEC4</accession>
<dbReference type="Proteomes" id="UP000295182">
    <property type="component" value="Unassembled WGS sequence"/>
</dbReference>
<feature type="domain" description="Nudix hydrolase" evidence="1">
    <location>
        <begin position="138"/>
        <end position="279"/>
    </location>
</feature>
<dbReference type="Gene3D" id="3.90.79.10">
    <property type="entry name" value="Nucleoside Triphosphate Pyrophosphohydrolase"/>
    <property type="match status" value="1"/>
</dbReference>